<sequence>MIAFSMSVMLSIEGLYDGMTSSMIDKSLRSDSGEVTIFAKNYRLKQDIKYSIKNATSIKQDIEKIQGVKNVAIRLKVSGLAGSAKASYPSDLIAVDFDEEERFGEFGKFIKEGDLKLGKNGCVIGKELAKNLKLRLNSKVVFTSRDSKNNIVSKLFRIKAIIQTTNINIDNKAILAPFSSVYNHIGVDKSSATQIAIRSDNTELVNILNKRYPDLDVLSFWQYNPLLKQMQDSMLIFNSITFGIVMGVVFIGILGVMYVSILDRIREFGIMLAVGYGYKYIRNQVILEALVLGLIGFIFGTILSIVFLSYLGTYGLDMSEFSDGFASFGMSSILYAEIKFSYFSSTFIAIVVASVLSVFLPLRKIKNLTPTDVIRNSL</sequence>
<organism evidence="10 11">
    <name type="scientific">Sulfurimonas lithotrophica</name>
    <dbReference type="NCBI Taxonomy" id="2590022"/>
    <lineage>
        <taxon>Bacteria</taxon>
        <taxon>Pseudomonadati</taxon>
        <taxon>Campylobacterota</taxon>
        <taxon>Epsilonproteobacteria</taxon>
        <taxon>Campylobacterales</taxon>
        <taxon>Sulfurimonadaceae</taxon>
        <taxon>Sulfurimonas</taxon>
    </lineage>
</organism>
<dbReference type="Proteomes" id="UP000326944">
    <property type="component" value="Chromosome"/>
</dbReference>
<feature type="transmembrane region" description="Helical" evidence="7">
    <location>
        <begin position="289"/>
        <end position="311"/>
    </location>
</feature>
<evidence type="ECO:0000256" key="5">
    <source>
        <dbReference type="ARBA" id="ARBA00022989"/>
    </source>
</evidence>
<evidence type="ECO:0000313" key="10">
    <source>
        <dbReference type="EMBL" id="QFR50463.1"/>
    </source>
</evidence>
<name>A0A5P8P3X8_9BACT</name>
<dbReference type="InterPro" id="IPR051447">
    <property type="entry name" value="Lipoprotein-release_system"/>
</dbReference>
<dbReference type="AlphaFoldDB" id="A0A5P8P3X8"/>
<dbReference type="InterPro" id="IPR025857">
    <property type="entry name" value="MacB_PCD"/>
</dbReference>
<accession>A0A5P8P3X8</accession>
<comment type="subcellular location">
    <subcellularLocation>
        <location evidence="1">Cell membrane</location>
        <topology evidence="1">Multi-pass membrane protein</topology>
    </subcellularLocation>
</comment>
<keyword evidence="6 7" id="KW-0472">Membrane</keyword>
<proteinExistence type="inferred from homology"/>
<evidence type="ECO:0000256" key="6">
    <source>
        <dbReference type="ARBA" id="ARBA00023136"/>
    </source>
</evidence>
<keyword evidence="5 7" id="KW-1133">Transmembrane helix</keyword>
<evidence type="ECO:0000259" key="9">
    <source>
        <dbReference type="Pfam" id="PF12704"/>
    </source>
</evidence>
<keyword evidence="3" id="KW-1003">Cell membrane</keyword>
<protein>
    <submittedName>
        <fullName evidence="10">ABC transporter permease</fullName>
    </submittedName>
</protein>
<dbReference type="Pfam" id="PF02687">
    <property type="entry name" value="FtsX"/>
    <property type="match status" value="1"/>
</dbReference>
<feature type="transmembrane region" description="Helical" evidence="7">
    <location>
        <begin position="340"/>
        <end position="360"/>
    </location>
</feature>
<feature type="transmembrane region" description="Helical" evidence="7">
    <location>
        <begin position="235"/>
        <end position="261"/>
    </location>
</feature>
<evidence type="ECO:0000256" key="7">
    <source>
        <dbReference type="SAM" id="Phobius"/>
    </source>
</evidence>
<dbReference type="OrthoDB" id="9809768at2"/>
<dbReference type="InterPro" id="IPR003838">
    <property type="entry name" value="ABC3_permease_C"/>
</dbReference>
<keyword evidence="11" id="KW-1185">Reference proteome</keyword>
<evidence type="ECO:0000313" key="11">
    <source>
        <dbReference type="Proteomes" id="UP000326944"/>
    </source>
</evidence>
<feature type="domain" description="ABC3 transporter permease C-terminal" evidence="8">
    <location>
        <begin position="241"/>
        <end position="370"/>
    </location>
</feature>
<dbReference type="GO" id="GO:0098797">
    <property type="term" value="C:plasma membrane protein complex"/>
    <property type="evidence" value="ECO:0007669"/>
    <property type="project" value="TreeGrafter"/>
</dbReference>
<dbReference type="PANTHER" id="PTHR30489:SF0">
    <property type="entry name" value="LIPOPROTEIN-RELEASING SYSTEM TRANSMEMBRANE PROTEIN LOLE"/>
    <property type="match status" value="1"/>
</dbReference>
<evidence type="ECO:0000256" key="4">
    <source>
        <dbReference type="ARBA" id="ARBA00022692"/>
    </source>
</evidence>
<keyword evidence="4 7" id="KW-0812">Transmembrane</keyword>
<evidence type="ECO:0000256" key="2">
    <source>
        <dbReference type="ARBA" id="ARBA00005236"/>
    </source>
</evidence>
<evidence type="ECO:0000256" key="1">
    <source>
        <dbReference type="ARBA" id="ARBA00004651"/>
    </source>
</evidence>
<gene>
    <name evidence="10" type="ORF">FJR48_07965</name>
</gene>
<feature type="domain" description="MacB-like periplasmic core" evidence="9">
    <location>
        <begin position="2"/>
        <end position="204"/>
    </location>
</feature>
<evidence type="ECO:0000259" key="8">
    <source>
        <dbReference type="Pfam" id="PF02687"/>
    </source>
</evidence>
<dbReference type="PANTHER" id="PTHR30489">
    <property type="entry name" value="LIPOPROTEIN-RELEASING SYSTEM TRANSMEMBRANE PROTEIN LOLE"/>
    <property type="match status" value="1"/>
</dbReference>
<evidence type="ECO:0000256" key="3">
    <source>
        <dbReference type="ARBA" id="ARBA00022475"/>
    </source>
</evidence>
<reference evidence="10 11" key="1">
    <citation type="submission" date="2019-09" db="EMBL/GenBank/DDBJ databases">
        <title>Sulfurimonas gotlandica sp. nov., a chemoautotrophic and psychrotolerant epsilonproteobacterium isolated from a pelagic redoxcline, and an emended description of the genus Sulfurimonas.</title>
        <authorList>
            <person name="Wang S."/>
            <person name="Jiang L."/>
            <person name="Shao S."/>
        </authorList>
    </citation>
    <scope>NUCLEOTIDE SEQUENCE [LARGE SCALE GENOMIC DNA]</scope>
    <source>
        <strain evidence="10 11">GYSZ_1</strain>
    </source>
</reference>
<dbReference type="KEGG" id="sulg:FJR48_07965"/>
<dbReference type="EMBL" id="CP043617">
    <property type="protein sequence ID" value="QFR50463.1"/>
    <property type="molecule type" value="Genomic_DNA"/>
</dbReference>
<dbReference type="GO" id="GO:0044874">
    <property type="term" value="P:lipoprotein localization to outer membrane"/>
    <property type="evidence" value="ECO:0007669"/>
    <property type="project" value="TreeGrafter"/>
</dbReference>
<dbReference type="Pfam" id="PF12704">
    <property type="entry name" value="MacB_PCD"/>
    <property type="match status" value="1"/>
</dbReference>
<comment type="similarity">
    <text evidence="2">Belongs to the ABC-4 integral membrane protein family. LolC/E subfamily.</text>
</comment>